<proteinExistence type="inferred from homology"/>
<evidence type="ECO:0000256" key="5">
    <source>
        <dbReference type="ARBA" id="ARBA00023136"/>
    </source>
</evidence>
<comment type="subcellular location">
    <subcellularLocation>
        <location evidence="1">Membrane</location>
        <topology evidence="1">Multi-pass membrane protein</topology>
    </subcellularLocation>
</comment>
<dbReference type="RefSeq" id="WP_047190652.1">
    <property type="nucleotide sequence ID" value="NZ_LCYG01000053.1"/>
</dbReference>
<comment type="similarity">
    <text evidence="2">Belongs to the drug/metabolite transporter (DMT) superfamily. 10 TMS drug/metabolite exporter (DME) (TC 2.A.7.3) family.</text>
</comment>
<evidence type="ECO:0000256" key="2">
    <source>
        <dbReference type="ARBA" id="ARBA00009853"/>
    </source>
</evidence>
<organism evidence="8 9">
    <name type="scientific">Microvirga vignae</name>
    <dbReference type="NCBI Taxonomy" id="1225564"/>
    <lineage>
        <taxon>Bacteria</taxon>
        <taxon>Pseudomonadati</taxon>
        <taxon>Pseudomonadota</taxon>
        <taxon>Alphaproteobacteria</taxon>
        <taxon>Hyphomicrobiales</taxon>
        <taxon>Methylobacteriaceae</taxon>
        <taxon>Microvirga</taxon>
    </lineage>
</organism>
<reference evidence="8 9" key="1">
    <citation type="submission" date="2015-05" db="EMBL/GenBank/DDBJ databases">
        <title>Draft genome sequence of Microvirga vignae strain BR3299, a novel nitrogen fixing bacteria isolated from Brazil semi-aired region.</title>
        <authorList>
            <person name="Zilli J.E."/>
            <person name="Passos S.R."/>
            <person name="Leite J."/>
            <person name="Baldani J.I."/>
            <person name="Xavier G.R."/>
            <person name="Rumjaneck N.G."/>
            <person name="Simoes-Araujo J.L."/>
        </authorList>
    </citation>
    <scope>NUCLEOTIDE SEQUENCE [LARGE SCALE GENOMIC DNA]</scope>
    <source>
        <strain evidence="8 9">BR3299</strain>
    </source>
</reference>
<dbReference type="SUPFAM" id="SSF103481">
    <property type="entry name" value="Multidrug resistance efflux transporter EmrE"/>
    <property type="match status" value="2"/>
</dbReference>
<dbReference type="InterPro" id="IPR037185">
    <property type="entry name" value="EmrE-like"/>
</dbReference>
<keyword evidence="3 6" id="KW-0812">Transmembrane</keyword>
<dbReference type="PATRIC" id="fig|1225564.3.peg.5168"/>
<feature type="transmembrane region" description="Helical" evidence="6">
    <location>
        <begin position="148"/>
        <end position="168"/>
    </location>
</feature>
<evidence type="ECO:0000313" key="9">
    <source>
        <dbReference type="Proteomes" id="UP000035489"/>
    </source>
</evidence>
<evidence type="ECO:0000256" key="6">
    <source>
        <dbReference type="SAM" id="Phobius"/>
    </source>
</evidence>
<dbReference type="Pfam" id="PF00892">
    <property type="entry name" value="EamA"/>
    <property type="match status" value="2"/>
</dbReference>
<dbReference type="Proteomes" id="UP000035489">
    <property type="component" value="Unassembled WGS sequence"/>
</dbReference>
<dbReference type="GO" id="GO:0016020">
    <property type="term" value="C:membrane"/>
    <property type="evidence" value="ECO:0007669"/>
    <property type="project" value="UniProtKB-SubCell"/>
</dbReference>
<gene>
    <name evidence="8" type="ORF">AA309_19345</name>
</gene>
<dbReference type="EMBL" id="LCYG01000053">
    <property type="protein sequence ID" value="KLK91554.1"/>
    <property type="molecule type" value="Genomic_DNA"/>
</dbReference>
<feature type="transmembrane region" description="Helical" evidence="6">
    <location>
        <begin position="207"/>
        <end position="230"/>
    </location>
</feature>
<accession>A0A0H1R916</accession>
<dbReference type="STRING" id="1225564.AA309_19345"/>
<feature type="transmembrane region" description="Helical" evidence="6">
    <location>
        <begin position="180"/>
        <end position="201"/>
    </location>
</feature>
<feature type="transmembrane region" description="Helical" evidence="6">
    <location>
        <begin position="94"/>
        <end position="112"/>
    </location>
</feature>
<feature type="transmembrane region" description="Helical" evidence="6">
    <location>
        <begin position="262"/>
        <end position="279"/>
    </location>
</feature>
<feature type="transmembrane region" description="Helical" evidence="6">
    <location>
        <begin position="237"/>
        <end position="256"/>
    </location>
</feature>
<keyword evidence="5 6" id="KW-0472">Membrane</keyword>
<evidence type="ECO:0000256" key="3">
    <source>
        <dbReference type="ARBA" id="ARBA00022692"/>
    </source>
</evidence>
<dbReference type="InterPro" id="IPR000620">
    <property type="entry name" value="EamA_dom"/>
</dbReference>
<feature type="domain" description="EamA" evidence="7">
    <location>
        <begin position="149"/>
        <end position="279"/>
    </location>
</feature>
<sequence length="281" mass="30079">MQYGPALRAAAGIAVLSVMDAVIKGMSAYYPTFQVTFLRFACGTIVATGVVAVMQPGWPSRETVQANVLRSVTAVVTAVSFFYALGQLPLAETLVLSFLSPMFIALFGLLMLKERVDPRIVAAIAIGFGGTLVVVLGQTEEAGATRSWMGVGAALLSAVTYALSLVLLRQRAQRDKFLHIVYFQNIGPALLVLPFGLWAWQPLKVVHLAWFMLMGVLGIIGHVLMATAYAKAEAARLAPLEYTALIWAIFIGYGVFSEVPTLATLGGGLLIVAAAMLTTRR</sequence>
<feature type="transmembrane region" description="Helical" evidence="6">
    <location>
        <begin position="36"/>
        <end position="56"/>
    </location>
</feature>
<evidence type="ECO:0000259" key="7">
    <source>
        <dbReference type="Pfam" id="PF00892"/>
    </source>
</evidence>
<protein>
    <submittedName>
        <fullName evidence="8">Transporter</fullName>
    </submittedName>
</protein>
<name>A0A0H1R916_9HYPH</name>
<keyword evidence="9" id="KW-1185">Reference proteome</keyword>
<feature type="domain" description="EamA" evidence="7">
    <location>
        <begin position="14"/>
        <end position="135"/>
    </location>
</feature>
<dbReference type="OrthoDB" id="7818056at2"/>
<dbReference type="PANTHER" id="PTHR22911">
    <property type="entry name" value="ACYL-MALONYL CONDENSING ENZYME-RELATED"/>
    <property type="match status" value="1"/>
</dbReference>
<feature type="transmembrane region" description="Helical" evidence="6">
    <location>
        <begin position="68"/>
        <end position="88"/>
    </location>
</feature>
<feature type="transmembrane region" description="Helical" evidence="6">
    <location>
        <begin position="119"/>
        <end position="136"/>
    </location>
</feature>
<keyword evidence="4 6" id="KW-1133">Transmembrane helix</keyword>
<comment type="caution">
    <text evidence="8">The sequence shown here is derived from an EMBL/GenBank/DDBJ whole genome shotgun (WGS) entry which is preliminary data.</text>
</comment>
<evidence type="ECO:0000256" key="1">
    <source>
        <dbReference type="ARBA" id="ARBA00004141"/>
    </source>
</evidence>
<evidence type="ECO:0000256" key="4">
    <source>
        <dbReference type="ARBA" id="ARBA00022989"/>
    </source>
</evidence>
<evidence type="ECO:0000313" key="8">
    <source>
        <dbReference type="EMBL" id="KLK91554.1"/>
    </source>
</evidence>
<dbReference type="PANTHER" id="PTHR22911:SF6">
    <property type="entry name" value="SOLUTE CARRIER FAMILY 35 MEMBER G1"/>
    <property type="match status" value="1"/>
</dbReference>
<dbReference type="AlphaFoldDB" id="A0A0H1R916"/>